<gene>
    <name evidence="2" type="ORF">I6U51_09500</name>
</gene>
<dbReference type="Pfam" id="PF00753">
    <property type="entry name" value="Lactamase_B"/>
    <property type="match status" value="1"/>
</dbReference>
<dbReference type="Gene3D" id="3.60.15.10">
    <property type="entry name" value="Ribonuclease Z/Hydroxyacylglutathione hydrolase-like"/>
    <property type="match status" value="1"/>
</dbReference>
<evidence type="ECO:0000259" key="1">
    <source>
        <dbReference type="SMART" id="SM00849"/>
    </source>
</evidence>
<protein>
    <submittedName>
        <fullName evidence="2">MBL fold metallo-hydrolase</fullName>
    </submittedName>
</protein>
<dbReference type="InterPro" id="IPR001279">
    <property type="entry name" value="Metallo-B-lactamas"/>
</dbReference>
<dbReference type="RefSeq" id="WP_211142419.1">
    <property type="nucleotide sequence ID" value="NZ_JAEEGB010000009.1"/>
</dbReference>
<evidence type="ECO:0000313" key="2">
    <source>
        <dbReference type="EMBL" id="MBI6872939.1"/>
    </source>
</evidence>
<dbReference type="SUPFAM" id="SSF56281">
    <property type="entry name" value="Metallo-hydrolase/oxidoreductase"/>
    <property type="match status" value="1"/>
</dbReference>
<name>A0A934M169_9CLOT</name>
<reference evidence="2" key="1">
    <citation type="submission" date="2020-12" db="EMBL/GenBank/DDBJ databases">
        <title>Clostridium thailandense sp. nov., a novel acetogenic bacterium isolated from peat land soil in Thailand.</title>
        <authorList>
            <person name="Chaikitkaew S."/>
            <person name="Birkeland N.K."/>
        </authorList>
    </citation>
    <scope>NUCLEOTIDE SEQUENCE</scope>
    <source>
        <strain evidence="2">DSM 17425</strain>
    </source>
</reference>
<dbReference type="InterPro" id="IPR036866">
    <property type="entry name" value="RibonucZ/Hydroxyglut_hydro"/>
</dbReference>
<dbReference type="PANTHER" id="PTHR42951">
    <property type="entry name" value="METALLO-BETA-LACTAMASE DOMAIN-CONTAINING"/>
    <property type="match status" value="1"/>
</dbReference>
<organism evidence="2 3">
    <name type="scientific">Clostridium aciditolerans</name>
    <dbReference type="NCBI Taxonomy" id="339861"/>
    <lineage>
        <taxon>Bacteria</taxon>
        <taxon>Bacillati</taxon>
        <taxon>Bacillota</taxon>
        <taxon>Clostridia</taxon>
        <taxon>Eubacteriales</taxon>
        <taxon>Clostridiaceae</taxon>
        <taxon>Clostridium</taxon>
    </lineage>
</organism>
<sequence>MALLKVTERVYFLANEQETDRPLLGYIKGDKYSLMIDGGNSKNHIEKFNKLLKESNLKIPDYAAITHFHWDHTYGMHAIEGKTIACEITNKKLKIMAKWEWSDTAMKNRLLTGEDIEFADTNIRKEYQSLQDIKVVTADIAFDDELKLDLGGINIILKNVIAPHSEDSVIVYVPEEKVIFIGDAYSKDYYDNCKYDPIKIKNFITTLENLEFNTCFVGHSNPLKKEDIIRFLNSQYEQIVKENH</sequence>
<dbReference type="InterPro" id="IPR050855">
    <property type="entry name" value="NDM-1-like"/>
</dbReference>
<keyword evidence="3" id="KW-1185">Reference proteome</keyword>
<dbReference type="PANTHER" id="PTHR42951:SF4">
    <property type="entry name" value="ACYL-COENZYME A THIOESTERASE MBLAC2"/>
    <property type="match status" value="1"/>
</dbReference>
<evidence type="ECO:0000313" key="3">
    <source>
        <dbReference type="Proteomes" id="UP000622687"/>
    </source>
</evidence>
<dbReference type="Proteomes" id="UP000622687">
    <property type="component" value="Unassembled WGS sequence"/>
</dbReference>
<proteinExistence type="predicted"/>
<dbReference type="SMART" id="SM00849">
    <property type="entry name" value="Lactamase_B"/>
    <property type="match status" value="1"/>
</dbReference>
<feature type="domain" description="Metallo-beta-lactamase" evidence="1">
    <location>
        <begin position="21"/>
        <end position="219"/>
    </location>
</feature>
<accession>A0A934M169</accession>
<dbReference type="AlphaFoldDB" id="A0A934M169"/>
<comment type="caution">
    <text evidence="2">The sequence shown here is derived from an EMBL/GenBank/DDBJ whole genome shotgun (WGS) entry which is preliminary data.</text>
</comment>
<dbReference type="EMBL" id="JAEEGB010000009">
    <property type="protein sequence ID" value="MBI6872939.1"/>
    <property type="molecule type" value="Genomic_DNA"/>
</dbReference>